<name>A0A2M8L968_9BACT</name>
<sequence length="142" mass="16277">MQNKQMNKKPTQYEDVNSIVLLLLHKSQEILGENLLALYLHGSLATGEFNQENGSDIDFIIVLNTEVSDETIEKIREMLGELAQHNPKLSKKLEGSYVPKDWLKSNEPSEKVRPYINGGGLNLYPYGYEWVCQVPIFLDNFF</sequence>
<protein>
    <recommendedName>
        <fullName evidence="1">Polymerase nucleotidyl transferase domain-containing protein</fullName>
    </recommendedName>
</protein>
<dbReference type="InterPro" id="IPR002934">
    <property type="entry name" value="Polymerase_NTP_transf_dom"/>
</dbReference>
<reference evidence="3" key="1">
    <citation type="submission" date="2017-09" db="EMBL/GenBank/DDBJ databases">
        <title>Depth-based differentiation of microbial function through sediment-hosted aquifers and enrichment of novel symbionts in the deep terrestrial subsurface.</title>
        <authorList>
            <person name="Probst A.J."/>
            <person name="Ladd B."/>
            <person name="Jarett J.K."/>
            <person name="Geller-Mcgrath D.E."/>
            <person name="Sieber C.M.K."/>
            <person name="Emerson J.B."/>
            <person name="Anantharaman K."/>
            <person name="Thomas B.C."/>
            <person name="Malmstrom R."/>
            <person name="Stieglmeier M."/>
            <person name="Klingl A."/>
            <person name="Woyke T."/>
            <person name="Ryan C.M."/>
            <person name="Banfield J.F."/>
        </authorList>
    </citation>
    <scope>NUCLEOTIDE SEQUENCE [LARGE SCALE GENOMIC DNA]</scope>
</reference>
<proteinExistence type="predicted"/>
<feature type="domain" description="Polymerase nucleotidyl transferase" evidence="1">
    <location>
        <begin position="36"/>
        <end position="94"/>
    </location>
</feature>
<dbReference type="EMBL" id="PFEP01000022">
    <property type="protein sequence ID" value="PJE73154.1"/>
    <property type="molecule type" value="Genomic_DNA"/>
</dbReference>
<dbReference type="Pfam" id="PF01909">
    <property type="entry name" value="NTP_transf_2"/>
    <property type="match status" value="1"/>
</dbReference>
<evidence type="ECO:0000313" key="2">
    <source>
        <dbReference type="EMBL" id="PJE73154.1"/>
    </source>
</evidence>
<organism evidence="2 3">
    <name type="scientific">Candidatus Tagabacteria bacterium CG10_big_fil_rev_8_21_14_0_10_40_13</name>
    <dbReference type="NCBI Taxonomy" id="1975022"/>
    <lineage>
        <taxon>Bacteria</taxon>
        <taxon>Candidatus Tagaibacteriota</taxon>
    </lineage>
</organism>
<dbReference type="InterPro" id="IPR043519">
    <property type="entry name" value="NT_sf"/>
</dbReference>
<accession>A0A2M8L968</accession>
<dbReference type="CDD" id="cd05403">
    <property type="entry name" value="NT_KNTase_like"/>
    <property type="match status" value="1"/>
</dbReference>
<dbReference type="AlphaFoldDB" id="A0A2M8L968"/>
<evidence type="ECO:0000259" key="1">
    <source>
        <dbReference type="Pfam" id="PF01909"/>
    </source>
</evidence>
<dbReference type="Proteomes" id="UP000230603">
    <property type="component" value="Unassembled WGS sequence"/>
</dbReference>
<dbReference type="GO" id="GO:0016779">
    <property type="term" value="F:nucleotidyltransferase activity"/>
    <property type="evidence" value="ECO:0007669"/>
    <property type="project" value="InterPro"/>
</dbReference>
<evidence type="ECO:0000313" key="3">
    <source>
        <dbReference type="Proteomes" id="UP000230603"/>
    </source>
</evidence>
<comment type="caution">
    <text evidence="2">The sequence shown here is derived from an EMBL/GenBank/DDBJ whole genome shotgun (WGS) entry which is preliminary data.</text>
</comment>
<gene>
    <name evidence="2" type="ORF">COV00_01400</name>
</gene>
<dbReference type="Gene3D" id="3.30.460.10">
    <property type="entry name" value="Beta Polymerase, domain 2"/>
    <property type="match status" value="1"/>
</dbReference>
<dbReference type="SUPFAM" id="SSF81301">
    <property type="entry name" value="Nucleotidyltransferase"/>
    <property type="match status" value="1"/>
</dbReference>